<dbReference type="GO" id="GO:0007165">
    <property type="term" value="P:signal transduction"/>
    <property type="evidence" value="ECO:0007669"/>
    <property type="project" value="InterPro"/>
</dbReference>
<feature type="domain" description="CheW-like" evidence="4">
    <location>
        <begin position="5"/>
        <end position="146"/>
    </location>
</feature>
<sequence>MNHLCGEYLAFEIEEQEYAINILSVQEIRGWEKPRPIPDAPAFVQGALELRKQVIPIFDMRARLSLQAHPKPSSCVTIIIKLPDRCPFGLTVDSVSDVHLLEEAHLRQAPDLKDNSQTSCILAMAKVASNLIVLLDLEAFIDPIQNPKWIEHSIIRKEAEHG</sequence>
<keyword evidence="3" id="KW-0963">Cytoplasm</keyword>
<dbReference type="Gene3D" id="2.30.30.40">
    <property type="entry name" value="SH3 Domains"/>
    <property type="match status" value="1"/>
</dbReference>
<dbReference type="OrthoDB" id="9790406at2"/>
<dbReference type="AlphaFoldDB" id="A0A4U1BRQ1"/>
<dbReference type="Pfam" id="PF01584">
    <property type="entry name" value="CheW"/>
    <property type="match status" value="1"/>
</dbReference>
<reference evidence="5 6" key="1">
    <citation type="submission" date="2019-04" db="EMBL/GenBank/DDBJ databases">
        <authorList>
            <person name="Hwang J.C."/>
        </authorList>
    </citation>
    <scope>NUCLEOTIDE SEQUENCE [LARGE SCALE GENOMIC DNA]</scope>
    <source>
        <strain evidence="5 6">IMCC35002</strain>
    </source>
</reference>
<evidence type="ECO:0000256" key="1">
    <source>
        <dbReference type="ARBA" id="ARBA00004496"/>
    </source>
</evidence>
<dbReference type="InterPro" id="IPR036061">
    <property type="entry name" value="CheW-like_dom_sf"/>
</dbReference>
<keyword evidence="6" id="KW-1185">Reference proteome</keyword>
<comment type="caution">
    <text evidence="5">The sequence shown here is derived from an EMBL/GenBank/DDBJ whole genome shotgun (WGS) entry which is preliminary data.</text>
</comment>
<accession>A0A4U1BRQ1</accession>
<dbReference type="InterPro" id="IPR002545">
    <property type="entry name" value="CheW-lke_dom"/>
</dbReference>
<evidence type="ECO:0000313" key="5">
    <source>
        <dbReference type="EMBL" id="TKB57460.1"/>
    </source>
</evidence>
<dbReference type="Proteomes" id="UP000305675">
    <property type="component" value="Unassembled WGS sequence"/>
</dbReference>
<evidence type="ECO:0000256" key="2">
    <source>
        <dbReference type="ARBA" id="ARBA00021483"/>
    </source>
</evidence>
<dbReference type="PANTHER" id="PTHR22617:SF45">
    <property type="entry name" value="CHEMOTAXIS PROTEIN CHEW"/>
    <property type="match status" value="1"/>
</dbReference>
<evidence type="ECO:0000259" key="4">
    <source>
        <dbReference type="PROSITE" id="PS50851"/>
    </source>
</evidence>
<dbReference type="RefSeq" id="WP_136862105.1">
    <property type="nucleotide sequence ID" value="NZ_SWCJ01000002.1"/>
</dbReference>
<protein>
    <recommendedName>
        <fullName evidence="2">Chemotaxis protein CheW</fullName>
    </recommendedName>
</protein>
<name>A0A4U1BRQ1_9GAMM</name>
<dbReference type="Gene3D" id="2.40.50.180">
    <property type="entry name" value="CheA-289, Domain 4"/>
    <property type="match status" value="1"/>
</dbReference>
<dbReference type="SMART" id="SM00260">
    <property type="entry name" value="CheW"/>
    <property type="match status" value="1"/>
</dbReference>
<dbReference type="GO" id="GO:0005829">
    <property type="term" value="C:cytosol"/>
    <property type="evidence" value="ECO:0007669"/>
    <property type="project" value="TreeGrafter"/>
</dbReference>
<evidence type="ECO:0000256" key="3">
    <source>
        <dbReference type="ARBA" id="ARBA00022490"/>
    </source>
</evidence>
<dbReference type="SUPFAM" id="SSF50341">
    <property type="entry name" value="CheW-like"/>
    <property type="match status" value="1"/>
</dbReference>
<dbReference type="PANTHER" id="PTHR22617">
    <property type="entry name" value="CHEMOTAXIS SENSOR HISTIDINE KINASE-RELATED"/>
    <property type="match status" value="1"/>
</dbReference>
<dbReference type="GO" id="GO:0006935">
    <property type="term" value="P:chemotaxis"/>
    <property type="evidence" value="ECO:0007669"/>
    <property type="project" value="InterPro"/>
</dbReference>
<comment type="subcellular location">
    <subcellularLocation>
        <location evidence="1">Cytoplasm</location>
    </subcellularLocation>
</comment>
<dbReference type="EMBL" id="SWCJ01000002">
    <property type="protein sequence ID" value="TKB57460.1"/>
    <property type="molecule type" value="Genomic_DNA"/>
</dbReference>
<proteinExistence type="predicted"/>
<evidence type="ECO:0000313" key="6">
    <source>
        <dbReference type="Proteomes" id="UP000305675"/>
    </source>
</evidence>
<dbReference type="InterPro" id="IPR039315">
    <property type="entry name" value="CheW"/>
</dbReference>
<dbReference type="PROSITE" id="PS50851">
    <property type="entry name" value="CHEW"/>
    <property type="match status" value="1"/>
</dbReference>
<organism evidence="5 6">
    <name type="scientific">Ferrimonas aestuarii</name>
    <dbReference type="NCBI Taxonomy" id="2569539"/>
    <lineage>
        <taxon>Bacteria</taxon>
        <taxon>Pseudomonadati</taxon>
        <taxon>Pseudomonadota</taxon>
        <taxon>Gammaproteobacteria</taxon>
        <taxon>Alteromonadales</taxon>
        <taxon>Ferrimonadaceae</taxon>
        <taxon>Ferrimonas</taxon>
    </lineage>
</organism>
<gene>
    <name evidence="5" type="ORF">FCL42_04085</name>
</gene>